<dbReference type="RefSeq" id="WP_259037665.1">
    <property type="nucleotide sequence ID" value="NZ_JAJISC010000010.1"/>
</dbReference>
<dbReference type="NCBIfam" id="NF037995">
    <property type="entry name" value="TRAP_S1"/>
    <property type="match status" value="1"/>
</dbReference>
<evidence type="ECO:0000313" key="4">
    <source>
        <dbReference type="Proteomes" id="UP001165542"/>
    </source>
</evidence>
<evidence type="ECO:0000256" key="2">
    <source>
        <dbReference type="SAM" id="SignalP"/>
    </source>
</evidence>
<keyword evidence="4" id="KW-1185">Reference proteome</keyword>
<dbReference type="PANTHER" id="PTHR33376:SF2">
    <property type="entry name" value="DICARBOXYLATE-BINDING PERIPLASMIC PROTEIN"/>
    <property type="match status" value="1"/>
</dbReference>
<accession>A0ABT2EKP8</accession>
<evidence type="ECO:0000256" key="1">
    <source>
        <dbReference type="ARBA" id="ARBA00022729"/>
    </source>
</evidence>
<name>A0ABT2EKP8_9GAMM</name>
<dbReference type="EMBL" id="JAJISC010000010">
    <property type="protein sequence ID" value="MCS2611167.1"/>
    <property type="molecule type" value="Genomic_DNA"/>
</dbReference>
<evidence type="ECO:0000313" key="3">
    <source>
        <dbReference type="EMBL" id="MCS2611167.1"/>
    </source>
</evidence>
<dbReference type="Proteomes" id="UP001165542">
    <property type="component" value="Unassembled WGS sequence"/>
</dbReference>
<dbReference type="NCBIfam" id="TIGR00787">
    <property type="entry name" value="dctP"/>
    <property type="match status" value="1"/>
</dbReference>
<dbReference type="CDD" id="cd13603">
    <property type="entry name" value="PBP2_TRAP_Siap_TeaA_like"/>
    <property type="match status" value="1"/>
</dbReference>
<dbReference type="InterPro" id="IPR004682">
    <property type="entry name" value="TRAP_DctP"/>
</dbReference>
<dbReference type="PIRSF" id="PIRSF006470">
    <property type="entry name" value="DctB"/>
    <property type="match status" value="1"/>
</dbReference>
<protein>
    <submittedName>
        <fullName evidence="3">TRAP transporter substrate-binding protein</fullName>
    </submittedName>
</protein>
<feature type="chain" id="PRO_5045367089" evidence="2">
    <location>
        <begin position="23"/>
        <end position="326"/>
    </location>
</feature>
<dbReference type="InterPro" id="IPR038404">
    <property type="entry name" value="TRAP_DctP_sf"/>
</dbReference>
<gene>
    <name evidence="3" type="ORF">LLY24_17785</name>
</gene>
<keyword evidence="1 2" id="KW-0732">Signal</keyword>
<reference evidence="3" key="1">
    <citation type="submission" date="2021-11" db="EMBL/GenBank/DDBJ databases">
        <title>Halomonas sp., isolated from a coastal aquaculture zone in Dongshan Bay.</title>
        <authorList>
            <person name="Lin W."/>
        </authorList>
    </citation>
    <scope>NUCLEOTIDE SEQUENCE</scope>
    <source>
        <strain evidence="3">Yzlin-01</strain>
    </source>
</reference>
<dbReference type="PANTHER" id="PTHR33376">
    <property type="match status" value="1"/>
</dbReference>
<feature type="signal peptide" evidence="2">
    <location>
        <begin position="1"/>
        <end position="22"/>
    </location>
</feature>
<dbReference type="Pfam" id="PF03480">
    <property type="entry name" value="DctP"/>
    <property type="match status" value="1"/>
</dbReference>
<proteinExistence type="predicted"/>
<dbReference type="InterPro" id="IPR018389">
    <property type="entry name" value="DctP_fam"/>
</dbReference>
<organism evidence="3 4">
    <name type="scientific">Halomonas dongshanensis</name>
    <dbReference type="NCBI Taxonomy" id="2890835"/>
    <lineage>
        <taxon>Bacteria</taxon>
        <taxon>Pseudomonadati</taxon>
        <taxon>Pseudomonadota</taxon>
        <taxon>Gammaproteobacteria</taxon>
        <taxon>Oceanospirillales</taxon>
        <taxon>Halomonadaceae</taxon>
        <taxon>Halomonas</taxon>
    </lineage>
</organism>
<sequence>MLKYSMAVSTLAIALLAGQAQANPEKIVFAIGGSPQSLQGQTAQEFINQLEQRLGDNLEVEYYDSGQLGDERQLIQRLRLGTVDLAAISSIMSSVAPEFAIFDLPYLVKDRDHLKRIDEEIIMTDLAASAEQRNLNIISTWENGFRQITNSRRAITTPSDLDGLRIRTPQSDWRTRMFSTWGANPTPMAFSEVFVGLQTGVIDGQENPLSNIYGARLHEVQEYLSLSNHVYTPIWLTAGQQSWDQYSDEVREAISEAAAETQAWAFAKGAELDDELIETMRDAGIAINSVDRDAFIQASNPVYEAFAEQVEGGQALVDRAASLADQ</sequence>
<comment type="caution">
    <text evidence="3">The sequence shown here is derived from an EMBL/GenBank/DDBJ whole genome shotgun (WGS) entry which is preliminary data.</text>
</comment>
<dbReference type="Gene3D" id="3.40.190.170">
    <property type="entry name" value="Bacterial extracellular solute-binding protein, family 7"/>
    <property type="match status" value="1"/>
</dbReference>